<dbReference type="Gene3D" id="3.90.220.20">
    <property type="entry name" value="DNA methylase specificity domains"/>
    <property type="match status" value="2"/>
</dbReference>
<dbReference type="AlphaFoldDB" id="L9Y7A7"/>
<dbReference type="Gene3D" id="1.10.287.1120">
    <property type="entry name" value="Bipartite methylase S protein"/>
    <property type="match status" value="1"/>
</dbReference>
<evidence type="ECO:0000256" key="2">
    <source>
        <dbReference type="ARBA" id="ARBA00022747"/>
    </source>
</evidence>
<dbReference type="SUPFAM" id="SSF116734">
    <property type="entry name" value="DNA methylase specificity domain"/>
    <property type="match status" value="2"/>
</dbReference>
<evidence type="ECO:0000256" key="1">
    <source>
        <dbReference type="ARBA" id="ARBA00010923"/>
    </source>
</evidence>
<dbReference type="PATRIC" id="fig|1227496.3.peg.670"/>
<feature type="domain" description="Type I restriction modification DNA specificity" evidence="4">
    <location>
        <begin position="242"/>
        <end position="410"/>
    </location>
</feature>
<evidence type="ECO:0000259" key="4">
    <source>
        <dbReference type="Pfam" id="PF01420"/>
    </source>
</evidence>
<dbReference type="Proteomes" id="UP000011632">
    <property type="component" value="Unassembled WGS sequence"/>
</dbReference>
<keyword evidence="3" id="KW-0238">DNA-binding</keyword>
<proteinExistence type="inferred from homology"/>
<dbReference type="STRING" id="1227496.C489_03316"/>
<dbReference type="PANTHER" id="PTHR30408:SF12">
    <property type="entry name" value="TYPE I RESTRICTION ENZYME MJAVIII SPECIFICITY SUBUNIT"/>
    <property type="match status" value="1"/>
</dbReference>
<dbReference type="OrthoDB" id="84651at2157"/>
<comment type="caution">
    <text evidence="5">The sequence shown here is derived from an EMBL/GenBank/DDBJ whole genome shotgun (WGS) entry which is preliminary data.</text>
</comment>
<dbReference type="CDD" id="cd17273">
    <property type="entry name" value="RMtype1_S_EcoJA69PI-TRD1-CR1_like"/>
    <property type="match status" value="1"/>
</dbReference>
<dbReference type="GO" id="GO:0003677">
    <property type="term" value="F:DNA binding"/>
    <property type="evidence" value="ECO:0007669"/>
    <property type="project" value="UniProtKB-KW"/>
</dbReference>
<accession>L9Y7A7</accession>
<evidence type="ECO:0000313" key="5">
    <source>
        <dbReference type="EMBL" id="ELY69944.1"/>
    </source>
</evidence>
<keyword evidence="6" id="KW-1185">Reference proteome</keyword>
<reference evidence="5 6" key="1">
    <citation type="journal article" date="2014" name="PLoS Genet.">
        <title>Phylogenetically driven sequencing of extremely halophilic archaea reveals strategies for static and dynamic osmo-response.</title>
        <authorList>
            <person name="Becker E.A."/>
            <person name="Seitzer P.M."/>
            <person name="Tritt A."/>
            <person name="Larsen D."/>
            <person name="Krusor M."/>
            <person name="Yao A.I."/>
            <person name="Wu D."/>
            <person name="Madern D."/>
            <person name="Eisen J.A."/>
            <person name="Darling A.E."/>
            <person name="Facciotti M.T."/>
        </authorList>
    </citation>
    <scope>NUCLEOTIDE SEQUENCE [LARGE SCALE GENOMIC DNA]</scope>
    <source>
        <strain evidence="5 6">JCM 10478</strain>
    </source>
</reference>
<dbReference type="InterPro" id="IPR052021">
    <property type="entry name" value="Type-I_RS_S_subunit"/>
</dbReference>
<sequence>MSEIFQEPSGIPDGYKRIQLGPKSDVIPNEWEVESISDWLFSLETGSRPRTSERSDSDSVLSIGGAHISDGAFDLDEPVRISEEYYEDLNSGKIEEGDILLVKDGATIGKSTYVNSIPEDRAAVNSHVYILRVEGETHDPRFLYNFIKARIGLDQLLRLTTGTAQAGLNRTFQQAVKVPTPPLHEQRYIADILSTVGDQIHYISAIIDKISELKKGLMQDLFTEGLHKIDKKETDSRYGKIPENWKLRKLKDIGEIAGRTAPEKDQPECWGGDIPWATPSEITSLEGPTIEDTEEHLTELALEKVSSNLLPPGSILLTTRATIGKCAVNKVKMTTNQGFKNLIPANNTDTWYVYYRLKYERDYLASLSKGSTFPEVGKDTVENFLIPVPQLEEQKQIGEYLRSVDKVLDSYKSSKKKYQRLKRGLMQDLLTGKVRVNTD</sequence>
<evidence type="ECO:0000313" key="6">
    <source>
        <dbReference type="Proteomes" id="UP000011632"/>
    </source>
</evidence>
<dbReference type="Pfam" id="PF01420">
    <property type="entry name" value="Methylase_S"/>
    <property type="match status" value="2"/>
</dbReference>
<evidence type="ECO:0000256" key="3">
    <source>
        <dbReference type="ARBA" id="ARBA00023125"/>
    </source>
</evidence>
<dbReference type="InterPro" id="IPR000055">
    <property type="entry name" value="Restrct_endonuc_typeI_TRD"/>
</dbReference>
<name>L9Y7A7_9EURY</name>
<dbReference type="EMBL" id="AOID01000013">
    <property type="protein sequence ID" value="ELY69944.1"/>
    <property type="molecule type" value="Genomic_DNA"/>
</dbReference>
<dbReference type="RefSeq" id="WP_006429713.1">
    <property type="nucleotide sequence ID" value="NZ_AOID01000013.1"/>
</dbReference>
<comment type="similarity">
    <text evidence="1">Belongs to the type-I restriction system S methylase family.</text>
</comment>
<protein>
    <submittedName>
        <fullName evidence="5">Restriction modification system DNA specificity domain-containing protein</fullName>
    </submittedName>
</protein>
<feature type="domain" description="Type I restriction modification DNA specificity" evidence="4">
    <location>
        <begin position="28"/>
        <end position="210"/>
    </location>
</feature>
<organism evidence="5 6">
    <name type="scientific">Natrinema versiforme JCM 10478</name>
    <dbReference type="NCBI Taxonomy" id="1227496"/>
    <lineage>
        <taxon>Archaea</taxon>
        <taxon>Methanobacteriati</taxon>
        <taxon>Methanobacteriota</taxon>
        <taxon>Stenosarchaea group</taxon>
        <taxon>Halobacteria</taxon>
        <taxon>Halobacteriales</taxon>
        <taxon>Natrialbaceae</taxon>
        <taxon>Natrinema</taxon>
    </lineage>
</organism>
<dbReference type="PANTHER" id="PTHR30408">
    <property type="entry name" value="TYPE-1 RESTRICTION ENZYME ECOKI SPECIFICITY PROTEIN"/>
    <property type="match status" value="1"/>
</dbReference>
<keyword evidence="2" id="KW-0680">Restriction system</keyword>
<dbReference type="InterPro" id="IPR044946">
    <property type="entry name" value="Restrct_endonuc_typeI_TRD_sf"/>
</dbReference>
<gene>
    <name evidence="5" type="ORF">C489_03316</name>
</gene>
<dbReference type="GO" id="GO:0009307">
    <property type="term" value="P:DNA restriction-modification system"/>
    <property type="evidence" value="ECO:0007669"/>
    <property type="project" value="UniProtKB-KW"/>
</dbReference>